<dbReference type="InterPro" id="IPR055378">
    <property type="entry name" value="GH3_C"/>
</dbReference>
<dbReference type="Proteomes" id="UP000245390">
    <property type="component" value="Unassembled WGS sequence"/>
</dbReference>
<evidence type="ECO:0000313" key="4">
    <source>
        <dbReference type="Proteomes" id="UP000245390"/>
    </source>
</evidence>
<dbReference type="GO" id="GO:0016881">
    <property type="term" value="F:acid-amino acid ligase activity"/>
    <property type="evidence" value="ECO:0007669"/>
    <property type="project" value="TreeGrafter"/>
</dbReference>
<dbReference type="EMBL" id="QGGV01000014">
    <property type="protein sequence ID" value="PWK53175.1"/>
    <property type="molecule type" value="Genomic_DNA"/>
</dbReference>
<dbReference type="PANTHER" id="PTHR31901">
    <property type="entry name" value="GH3 DOMAIN-CONTAINING PROTEIN"/>
    <property type="match status" value="1"/>
</dbReference>
<name>A0A316FYH4_9RHOB</name>
<evidence type="ECO:0000259" key="2">
    <source>
        <dbReference type="Pfam" id="PF23572"/>
    </source>
</evidence>
<reference evidence="3 4" key="1">
    <citation type="submission" date="2018-05" db="EMBL/GenBank/DDBJ databases">
        <title>Genomic Encyclopedia of Type Strains, Phase IV (KMG-IV): sequencing the most valuable type-strain genomes for metagenomic binning, comparative biology and taxonomic classification.</title>
        <authorList>
            <person name="Goeker M."/>
        </authorList>
    </citation>
    <scope>NUCLEOTIDE SEQUENCE [LARGE SCALE GENOMIC DNA]</scope>
    <source>
        <strain evidence="3 4">DSM 103371</strain>
    </source>
</reference>
<feature type="domain" description="GH3 C-terminal" evidence="2">
    <location>
        <begin position="378"/>
        <end position="491"/>
    </location>
</feature>
<dbReference type="InterPro" id="IPR055377">
    <property type="entry name" value="GH3_M"/>
</dbReference>
<organism evidence="3 4">
    <name type="scientific">Silicimonas algicola</name>
    <dbReference type="NCBI Taxonomy" id="1826607"/>
    <lineage>
        <taxon>Bacteria</taxon>
        <taxon>Pseudomonadati</taxon>
        <taxon>Pseudomonadota</taxon>
        <taxon>Alphaproteobacteria</taxon>
        <taxon>Rhodobacterales</taxon>
        <taxon>Paracoccaceae</taxon>
    </lineage>
</organism>
<dbReference type="AlphaFoldDB" id="A0A316FYH4"/>
<dbReference type="RefSeq" id="WP_109761136.1">
    <property type="nucleotide sequence ID" value="NZ_CP034588.1"/>
</dbReference>
<proteinExistence type="predicted"/>
<protein>
    <submittedName>
        <fullName evidence="3">GH3 auxin-responsive promoter</fullName>
    </submittedName>
</protein>
<comment type="caution">
    <text evidence="3">The sequence shown here is derived from an EMBL/GenBank/DDBJ whole genome shotgun (WGS) entry which is preliminary data.</text>
</comment>
<dbReference type="Pfam" id="PF23572">
    <property type="entry name" value="GH3_C"/>
    <property type="match status" value="1"/>
</dbReference>
<gene>
    <name evidence="3" type="ORF">C8D95_11477</name>
</gene>
<dbReference type="Pfam" id="PF23571">
    <property type="entry name" value="GH3_M"/>
    <property type="match status" value="1"/>
</dbReference>
<feature type="domain" description="GH3 middle" evidence="1">
    <location>
        <begin position="294"/>
        <end position="363"/>
    </location>
</feature>
<dbReference type="KEGG" id="salo:EF888_05910"/>
<dbReference type="PANTHER" id="PTHR31901:SF9">
    <property type="entry name" value="GH3 DOMAIN-CONTAINING PROTEIN"/>
    <property type="match status" value="1"/>
</dbReference>
<accession>A0A316FYH4</accession>
<dbReference type="GO" id="GO:0005737">
    <property type="term" value="C:cytoplasm"/>
    <property type="evidence" value="ECO:0007669"/>
    <property type="project" value="TreeGrafter"/>
</dbReference>
<dbReference type="InterPro" id="IPR004993">
    <property type="entry name" value="GH3"/>
</dbReference>
<dbReference type="OrthoDB" id="5678283at2"/>
<dbReference type="Pfam" id="PF03321">
    <property type="entry name" value="GH3"/>
    <property type="match status" value="1"/>
</dbReference>
<sequence length="514" mass="56570">MLDATPLLRTYTRTRLRRLARLDPVATQRRVLAGLLARARECRFGLEHGFGSIASVEEYQARVPLRQYENFWEGYWKADFPNIGGQTWQGPIPYLAASSGTSTGRTKYLPVGKAMARSNRAAGVDLMAHHLEHCPASRVLGGKNFMLGGTVDLSQLAPGVFCGDLTGIARREAPLWAEPFIFPPMSLAREADWERKMESLGRASLGEPIRTVAGTPNWLLLFFERLAELTGKRRLAEIYPELDLIVHGGMSFAPYRRIFADWLEGSRAELREVYPASEGFIALADRGPGEGLRMLIDNGLFFEFVPVETLNEPAPERHWVGTAELGREYALVVSSNAGLWSYLLGDTVRLIDLNPPRLLVTGRTSSFLSAFGEHLTGEEIEDAVVGAAEAQDAQVRDYAVGAIYPDRTESRGRHLFVIEFEPGQMPDAAAVATGLDQRLSAANEDYEAHRHGDIGMGPPEVLVVLPGTFAEWMRRRGKLGGQNKVPRVILDADLLAGLQILARDRLLGGGPNGA</sequence>
<keyword evidence="4" id="KW-1185">Reference proteome</keyword>
<evidence type="ECO:0000259" key="1">
    <source>
        <dbReference type="Pfam" id="PF23571"/>
    </source>
</evidence>
<evidence type="ECO:0000313" key="3">
    <source>
        <dbReference type="EMBL" id="PWK53175.1"/>
    </source>
</evidence>